<evidence type="ECO:0000313" key="3">
    <source>
        <dbReference type="Proteomes" id="UP001150062"/>
    </source>
</evidence>
<dbReference type="EMBL" id="JAOAOG010000140">
    <property type="protein sequence ID" value="KAJ6246067.1"/>
    <property type="molecule type" value="Genomic_DNA"/>
</dbReference>
<accession>A0ABQ8YN83</accession>
<organism evidence="2 3">
    <name type="scientific">Anaeramoeba flamelloides</name>
    <dbReference type="NCBI Taxonomy" id="1746091"/>
    <lineage>
        <taxon>Eukaryota</taxon>
        <taxon>Metamonada</taxon>
        <taxon>Anaeramoebidae</taxon>
        <taxon>Anaeramoeba</taxon>
    </lineage>
</organism>
<evidence type="ECO:0008006" key="4">
    <source>
        <dbReference type="Google" id="ProtNLM"/>
    </source>
</evidence>
<evidence type="ECO:0000313" key="2">
    <source>
        <dbReference type="EMBL" id="KAJ6246067.1"/>
    </source>
</evidence>
<name>A0ABQ8YN83_9EUKA</name>
<feature type="compositionally biased region" description="Basic and acidic residues" evidence="1">
    <location>
        <begin position="184"/>
        <end position="200"/>
    </location>
</feature>
<gene>
    <name evidence="2" type="ORF">M0813_19827</name>
</gene>
<proteinExistence type="predicted"/>
<protein>
    <recommendedName>
        <fullName evidence="4">PAS domain-containing protein</fullName>
    </recommendedName>
</protein>
<evidence type="ECO:0000256" key="1">
    <source>
        <dbReference type="SAM" id="MobiDB-lite"/>
    </source>
</evidence>
<feature type="compositionally biased region" description="Polar residues" evidence="1">
    <location>
        <begin position="317"/>
        <end position="326"/>
    </location>
</feature>
<reference evidence="2" key="1">
    <citation type="submission" date="2022-08" db="EMBL/GenBank/DDBJ databases">
        <title>Novel sulfate-reducing endosymbionts in the free-living metamonad Anaeramoeba.</title>
        <authorList>
            <person name="Jerlstrom-Hultqvist J."/>
            <person name="Cepicka I."/>
            <person name="Gallot-Lavallee L."/>
            <person name="Salas-Leiva D."/>
            <person name="Curtis B.A."/>
            <person name="Zahonova K."/>
            <person name="Pipaliya S."/>
            <person name="Dacks J."/>
            <person name="Roger A.J."/>
        </authorList>
    </citation>
    <scope>NUCLEOTIDE SEQUENCE</scope>
    <source>
        <strain evidence="2">Schooner1</strain>
    </source>
</reference>
<feature type="region of interest" description="Disordered" evidence="1">
    <location>
        <begin position="316"/>
        <end position="340"/>
    </location>
</feature>
<feature type="region of interest" description="Disordered" evidence="1">
    <location>
        <begin position="168"/>
        <end position="250"/>
    </location>
</feature>
<comment type="caution">
    <text evidence="2">The sequence shown here is derived from an EMBL/GenBank/DDBJ whole genome shotgun (WGS) entry which is preliminary data.</text>
</comment>
<feature type="compositionally biased region" description="Basic residues" evidence="1">
    <location>
        <begin position="201"/>
        <end position="243"/>
    </location>
</feature>
<dbReference type="Proteomes" id="UP001150062">
    <property type="component" value="Unassembled WGS sequence"/>
</dbReference>
<sequence length="340" mass="40371">MGLKFTTFKTIDQIPKKNVKKFLKFLNKTNIAVCVWDDNAILRFINRAYYDLLGVPTDQSLLNKTTKEIKESQNSIYAPYQPFYKKNVLELLQEVNNEVIKNHTTEIIFSYQHHKPHLYQTLHKISLKRIKIGGQLLTLIWCIKLRDTPLKNPLLLKDKEEVVDVVDEEMEKKEKNKNKNKNKKEKENKSKNKKEKENKSKNKKKKKKKKKKKIWSKKKRKNKKIKTLTQKTNKKNKNQKNHKSGIYFKEDSPVSSYLREGLDTRRKKLNMNYNNKQKENINYRFIVVNNNDSKSSESDLENILPPKKIIDQIFNDYESSPNSSRSDQIKELTMSDLHQK</sequence>
<keyword evidence="3" id="KW-1185">Reference proteome</keyword>